<gene>
    <name evidence="2" type="ORF">MGAL_10B074454</name>
</gene>
<accession>A0A8B6HFY8</accession>
<dbReference type="EMBL" id="UYJE01009952">
    <property type="protein sequence ID" value="VDI78294.1"/>
    <property type="molecule type" value="Genomic_DNA"/>
</dbReference>
<proteinExistence type="predicted"/>
<dbReference type="AlphaFoldDB" id="A0A8B6HFY8"/>
<sequence length="225" mass="25331">MKIFFFSLCFVAFVVIRCDAANETAAAAAAAPAPADVCVVHIPHPVKHRIKQHYTTYALPDKKNLEVDEKLYIKSLKEPLKRHLKTNIENARTVAKDLKHKYHLSKNGTSAEKAEAYLRTLEGVRWQRHHNRTDVCQLLHGLHHVHIPHKKCHPDTGDKACTGVEAGLRSVWGVKSYKVYHLYALCPVQSTPDAISTLKRKIDAIKVEVADTCGCLKLKCITKKK</sequence>
<reference evidence="2" key="1">
    <citation type="submission" date="2018-11" db="EMBL/GenBank/DDBJ databases">
        <authorList>
            <person name="Alioto T."/>
            <person name="Alioto T."/>
        </authorList>
    </citation>
    <scope>NUCLEOTIDE SEQUENCE</scope>
</reference>
<name>A0A8B6HFY8_MYTGA</name>
<organism evidence="2 3">
    <name type="scientific">Mytilus galloprovincialis</name>
    <name type="common">Mediterranean mussel</name>
    <dbReference type="NCBI Taxonomy" id="29158"/>
    <lineage>
        <taxon>Eukaryota</taxon>
        <taxon>Metazoa</taxon>
        <taxon>Spiralia</taxon>
        <taxon>Lophotrochozoa</taxon>
        <taxon>Mollusca</taxon>
        <taxon>Bivalvia</taxon>
        <taxon>Autobranchia</taxon>
        <taxon>Pteriomorphia</taxon>
        <taxon>Mytilida</taxon>
        <taxon>Mytiloidea</taxon>
        <taxon>Mytilidae</taxon>
        <taxon>Mytilinae</taxon>
        <taxon>Mytilus</taxon>
    </lineage>
</organism>
<dbReference type="Proteomes" id="UP000596742">
    <property type="component" value="Unassembled WGS sequence"/>
</dbReference>
<evidence type="ECO:0000256" key="1">
    <source>
        <dbReference type="SAM" id="SignalP"/>
    </source>
</evidence>
<evidence type="ECO:0000313" key="3">
    <source>
        <dbReference type="Proteomes" id="UP000596742"/>
    </source>
</evidence>
<keyword evidence="3" id="KW-1185">Reference proteome</keyword>
<keyword evidence="1" id="KW-0732">Signal</keyword>
<dbReference type="OrthoDB" id="10310718at2759"/>
<feature type="signal peptide" evidence="1">
    <location>
        <begin position="1"/>
        <end position="20"/>
    </location>
</feature>
<comment type="caution">
    <text evidence="2">The sequence shown here is derived from an EMBL/GenBank/DDBJ whole genome shotgun (WGS) entry which is preliminary data.</text>
</comment>
<protein>
    <submittedName>
        <fullName evidence="2">Uncharacterized protein</fullName>
    </submittedName>
</protein>
<feature type="chain" id="PRO_5032856240" evidence="1">
    <location>
        <begin position="21"/>
        <end position="225"/>
    </location>
</feature>
<evidence type="ECO:0000313" key="2">
    <source>
        <dbReference type="EMBL" id="VDI78294.1"/>
    </source>
</evidence>